<sequence length="378" mass="40128">MTGLTGVATQPANTTTTGAGGNPPSLKTLAQTASIGDLALHIQAHPKDRQALETAMVKAGRTGDVSRLNQMLQTELPHWIPYHKIGGPAYFARTPADPVNSIATSPVWPGLVKSGQFTASEQRVISRMAMNEGHLDSVQSYDDQAMTMGAMQKTIAPNGTGELSKQVYDFSRANPAGYKSLFADKGWTVAHTGKGTGSGDYTMTFTANGKAMTPAQTVAYIKDKASPDQWNAALDPLLKAGRDPAFQAFQIKDFKPRLDTAMAVVPKGTAYTQPVSSYLTSEQGAALVLDESVNRPGHVAGTLGKTLDAFYAANPKAPADPTQWTAAQRADYEPKIVTEFIAQRDMPKVMTDPAARADRIVGSGTTLSAAPGSFVRTP</sequence>
<accession>A0A838LB89</accession>
<name>A0A838LB89_9SPHN</name>
<dbReference type="RefSeq" id="WP_160364014.1">
    <property type="nucleotide sequence ID" value="NZ_JACEIB010000027.1"/>
</dbReference>
<reference evidence="2 3" key="1">
    <citation type="submission" date="2020-07" db="EMBL/GenBank/DDBJ databases">
        <authorList>
            <person name="Sun Q."/>
        </authorList>
    </citation>
    <scope>NUCLEOTIDE SEQUENCE [LARGE SCALE GENOMIC DNA]</scope>
    <source>
        <strain evidence="2 3">CGMCC 1.13654</strain>
    </source>
</reference>
<evidence type="ECO:0000256" key="1">
    <source>
        <dbReference type="SAM" id="MobiDB-lite"/>
    </source>
</evidence>
<feature type="region of interest" description="Disordered" evidence="1">
    <location>
        <begin position="1"/>
        <end position="24"/>
    </location>
</feature>
<keyword evidence="3" id="KW-1185">Reference proteome</keyword>
<dbReference type="Proteomes" id="UP000570166">
    <property type="component" value="Unassembled WGS sequence"/>
</dbReference>
<gene>
    <name evidence="2" type="ORF">HZF05_18765</name>
</gene>
<evidence type="ECO:0000313" key="3">
    <source>
        <dbReference type="Proteomes" id="UP000570166"/>
    </source>
</evidence>
<dbReference type="EMBL" id="JACEIB010000027">
    <property type="protein sequence ID" value="MBA2936130.1"/>
    <property type="molecule type" value="Genomic_DNA"/>
</dbReference>
<feature type="compositionally biased region" description="Low complexity" evidence="1">
    <location>
        <begin position="1"/>
        <end position="17"/>
    </location>
</feature>
<comment type="caution">
    <text evidence="2">The sequence shown here is derived from an EMBL/GenBank/DDBJ whole genome shotgun (WGS) entry which is preliminary data.</text>
</comment>
<proteinExistence type="predicted"/>
<dbReference type="AlphaFoldDB" id="A0A838LB89"/>
<organism evidence="2 3">
    <name type="scientific">Sphingomonas chungangi</name>
    <dbReference type="NCBI Taxonomy" id="2683589"/>
    <lineage>
        <taxon>Bacteria</taxon>
        <taxon>Pseudomonadati</taxon>
        <taxon>Pseudomonadota</taxon>
        <taxon>Alphaproteobacteria</taxon>
        <taxon>Sphingomonadales</taxon>
        <taxon>Sphingomonadaceae</taxon>
        <taxon>Sphingomonas</taxon>
    </lineage>
</organism>
<evidence type="ECO:0000313" key="2">
    <source>
        <dbReference type="EMBL" id="MBA2936130.1"/>
    </source>
</evidence>
<protein>
    <submittedName>
        <fullName evidence="2">Uncharacterized protein</fullName>
    </submittedName>
</protein>